<sequence length="117" mass="12555">MPMPLESRLISHLDRGLVLDITLEDLSFRVYVAQREADVEQVAELVPAEQFQGDGDVHVAAIHDGDDASEQIQDVLFNLNPGDAIVFLCTGPQAYAEALAELGQPGPASPRADSNAT</sequence>
<name>A0A7W9TPK8_CASDE</name>
<proteinExistence type="predicted"/>
<dbReference type="RefSeq" id="WP_242404291.1">
    <property type="nucleotide sequence ID" value="NZ_JACHIB010000008.1"/>
</dbReference>
<dbReference type="Proteomes" id="UP000541136">
    <property type="component" value="Unassembled WGS sequence"/>
</dbReference>
<accession>A0A7W9TPK8</accession>
<dbReference type="EMBL" id="JACHIB010000008">
    <property type="protein sequence ID" value="MBB6083638.1"/>
    <property type="molecule type" value="Genomic_DNA"/>
</dbReference>
<organism evidence="1 2">
    <name type="scientific">Castellaniella defragrans</name>
    <name type="common">Alcaligenes defragrans</name>
    <dbReference type="NCBI Taxonomy" id="75697"/>
    <lineage>
        <taxon>Bacteria</taxon>
        <taxon>Pseudomonadati</taxon>
        <taxon>Pseudomonadota</taxon>
        <taxon>Betaproteobacteria</taxon>
        <taxon>Burkholderiales</taxon>
        <taxon>Alcaligenaceae</taxon>
        <taxon>Castellaniella</taxon>
    </lineage>
</organism>
<evidence type="ECO:0000313" key="2">
    <source>
        <dbReference type="Proteomes" id="UP000541136"/>
    </source>
</evidence>
<comment type="caution">
    <text evidence="1">The sequence shown here is derived from an EMBL/GenBank/DDBJ whole genome shotgun (WGS) entry which is preliminary data.</text>
</comment>
<gene>
    <name evidence="1" type="ORF">HNR28_001677</name>
</gene>
<evidence type="ECO:0000313" key="1">
    <source>
        <dbReference type="EMBL" id="MBB6083638.1"/>
    </source>
</evidence>
<reference evidence="1 2" key="1">
    <citation type="submission" date="2020-08" db="EMBL/GenBank/DDBJ databases">
        <title>Genomic Encyclopedia of Type Strains, Phase IV (KMG-IV): sequencing the most valuable type-strain genomes for metagenomic binning, comparative biology and taxonomic classification.</title>
        <authorList>
            <person name="Goeker M."/>
        </authorList>
    </citation>
    <scope>NUCLEOTIDE SEQUENCE [LARGE SCALE GENOMIC DNA]</scope>
    <source>
        <strain evidence="1 2">DSM 12141</strain>
    </source>
</reference>
<protein>
    <submittedName>
        <fullName evidence="1">Uncharacterized protein</fullName>
    </submittedName>
</protein>
<dbReference type="AlphaFoldDB" id="A0A7W9TPK8"/>